<feature type="compositionally biased region" description="Polar residues" evidence="1">
    <location>
        <begin position="12"/>
        <end position="22"/>
    </location>
</feature>
<feature type="region of interest" description="Disordered" evidence="1">
    <location>
        <begin position="1"/>
        <end position="22"/>
    </location>
</feature>
<dbReference type="Proteomes" id="UP000054843">
    <property type="component" value="Unassembled WGS sequence"/>
</dbReference>
<gene>
    <name evidence="2" type="ORF">T10_12893</name>
</gene>
<feature type="region of interest" description="Disordered" evidence="1">
    <location>
        <begin position="46"/>
        <end position="89"/>
    </location>
</feature>
<organism evidence="2 3">
    <name type="scientific">Trichinella papuae</name>
    <dbReference type="NCBI Taxonomy" id="268474"/>
    <lineage>
        <taxon>Eukaryota</taxon>
        <taxon>Metazoa</taxon>
        <taxon>Ecdysozoa</taxon>
        <taxon>Nematoda</taxon>
        <taxon>Enoplea</taxon>
        <taxon>Dorylaimia</taxon>
        <taxon>Trichinellida</taxon>
        <taxon>Trichinellidae</taxon>
        <taxon>Trichinella</taxon>
    </lineage>
</organism>
<keyword evidence="3" id="KW-1185">Reference proteome</keyword>
<evidence type="ECO:0000256" key="1">
    <source>
        <dbReference type="SAM" id="MobiDB-lite"/>
    </source>
</evidence>
<dbReference type="EMBL" id="JYDO01000029">
    <property type="protein sequence ID" value="KRZ76307.1"/>
    <property type="molecule type" value="Genomic_DNA"/>
</dbReference>
<dbReference type="AlphaFoldDB" id="A0A0V1MXJ1"/>
<evidence type="ECO:0000313" key="2">
    <source>
        <dbReference type="EMBL" id="KRZ76307.1"/>
    </source>
</evidence>
<proteinExistence type="predicted"/>
<reference evidence="2 3" key="1">
    <citation type="submission" date="2015-01" db="EMBL/GenBank/DDBJ databases">
        <title>Evolution of Trichinella species and genotypes.</title>
        <authorList>
            <person name="Korhonen P.K."/>
            <person name="Edoardo P."/>
            <person name="Giuseppe L.R."/>
            <person name="Gasser R.B."/>
        </authorList>
    </citation>
    <scope>NUCLEOTIDE SEQUENCE [LARGE SCALE GENOMIC DNA]</scope>
    <source>
        <strain evidence="2">ISS1980</strain>
    </source>
</reference>
<name>A0A0V1MXJ1_9BILA</name>
<accession>A0A0V1MXJ1</accession>
<evidence type="ECO:0000313" key="3">
    <source>
        <dbReference type="Proteomes" id="UP000054843"/>
    </source>
</evidence>
<protein>
    <submittedName>
        <fullName evidence="2">Uncharacterized protein</fullName>
    </submittedName>
</protein>
<sequence length="89" mass="9621">MAANASLRRASDSVSDTQMSQSSTRLFSTYFGATGGQNLRTLDLLSRDETGNGEETSVFGLEAIEKRDQSSSDESGRSHLTDSSEVRPE</sequence>
<comment type="caution">
    <text evidence="2">The sequence shown here is derived from an EMBL/GenBank/DDBJ whole genome shotgun (WGS) entry which is preliminary data.</text>
</comment>
<feature type="compositionally biased region" description="Basic and acidic residues" evidence="1">
    <location>
        <begin position="63"/>
        <end position="89"/>
    </location>
</feature>